<dbReference type="EMBL" id="PNXY01000023">
    <property type="protein sequence ID" value="PMS26810.1"/>
    <property type="molecule type" value="Genomic_DNA"/>
</dbReference>
<dbReference type="PROSITE" id="PS00218">
    <property type="entry name" value="AMINO_ACID_PERMEASE_1"/>
    <property type="match status" value="1"/>
</dbReference>
<feature type="transmembrane region" description="Helical" evidence="6">
    <location>
        <begin position="204"/>
        <end position="226"/>
    </location>
</feature>
<dbReference type="GO" id="GO:0006865">
    <property type="term" value="P:amino acid transport"/>
    <property type="evidence" value="ECO:0007669"/>
    <property type="project" value="InterPro"/>
</dbReference>
<feature type="transmembrane region" description="Helical" evidence="6">
    <location>
        <begin position="102"/>
        <end position="127"/>
    </location>
</feature>
<dbReference type="AlphaFoldDB" id="A0A2N7WBM9"/>
<keyword evidence="3 6" id="KW-0812">Transmembrane</keyword>
<feature type="transmembrane region" description="Helical" evidence="6">
    <location>
        <begin position="54"/>
        <end position="76"/>
    </location>
</feature>
<evidence type="ECO:0000256" key="2">
    <source>
        <dbReference type="ARBA" id="ARBA00022448"/>
    </source>
</evidence>
<evidence type="ECO:0000313" key="10">
    <source>
        <dbReference type="Proteomes" id="UP000235659"/>
    </source>
</evidence>
<gene>
    <name evidence="8" type="primary">rocC</name>
    <name evidence="9" type="ORF">C0Z16_26415</name>
    <name evidence="8" type="ORF">LMG27174_05546</name>
</gene>
<feature type="domain" description="Amino acid permease/ SLC12A" evidence="7">
    <location>
        <begin position="25"/>
        <end position="453"/>
    </location>
</feature>
<dbReference type="PANTHER" id="PTHR43495:SF5">
    <property type="entry name" value="GAMMA-AMINOBUTYRIC ACID PERMEASE"/>
    <property type="match status" value="1"/>
</dbReference>
<organism evidence="8 11">
    <name type="scientific">Paraburkholderia rhynchosiae</name>
    <dbReference type="NCBI Taxonomy" id="487049"/>
    <lineage>
        <taxon>Bacteria</taxon>
        <taxon>Pseudomonadati</taxon>
        <taxon>Pseudomonadota</taxon>
        <taxon>Betaproteobacteria</taxon>
        <taxon>Burkholderiales</taxon>
        <taxon>Burkholderiaceae</taxon>
        <taxon>Paraburkholderia</taxon>
    </lineage>
</organism>
<reference evidence="9 10" key="1">
    <citation type="submission" date="2018-01" db="EMBL/GenBank/DDBJ databases">
        <title>Whole genome analyses suggest that Burkholderia sensu lato contains two further novel genera in the rhizoxinica-symbiotica group Mycetohabitans gen. nov., and Trinickia gen. nov.: implications for the evolution of diazotrophy and nodulation in the Burkholderiaceae.</title>
        <authorList>
            <person name="Estrada-de los Santos P."/>
            <person name="Palmer M."/>
            <person name="Chavez-Ramirez B."/>
            <person name="Beukes C."/>
            <person name="Steenkamp E.T."/>
            <person name="Hirsch A.M."/>
            <person name="Manyaka P."/>
            <person name="Maluk M."/>
            <person name="Lafos M."/>
            <person name="Crook M."/>
            <person name="Gross E."/>
            <person name="Simon M.F."/>
            <person name="Bueno dos Reis Junior F."/>
            <person name="Poole P.S."/>
            <person name="Venter S.N."/>
            <person name="James E.K."/>
        </authorList>
    </citation>
    <scope>NUCLEOTIDE SEQUENCE [LARGE SCALE GENOMIC DNA]</scope>
    <source>
        <strain evidence="9 10">WSM 3937</strain>
    </source>
</reference>
<dbReference type="GO" id="GO:0055085">
    <property type="term" value="P:transmembrane transport"/>
    <property type="evidence" value="ECO:0007669"/>
    <property type="project" value="InterPro"/>
</dbReference>
<feature type="transmembrane region" description="Helical" evidence="6">
    <location>
        <begin position="133"/>
        <end position="154"/>
    </location>
</feature>
<evidence type="ECO:0000256" key="6">
    <source>
        <dbReference type="SAM" id="Phobius"/>
    </source>
</evidence>
<dbReference type="Proteomes" id="UP000235659">
    <property type="component" value="Unassembled WGS sequence"/>
</dbReference>
<feature type="transmembrane region" description="Helical" evidence="6">
    <location>
        <begin position="433"/>
        <end position="452"/>
    </location>
</feature>
<dbReference type="PIRSF" id="PIRSF006060">
    <property type="entry name" value="AA_transporter"/>
    <property type="match status" value="1"/>
</dbReference>
<accession>A0A2N7WBM9</accession>
<evidence type="ECO:0000256" key="1">
    <source>
        <dbReference type="ARBA" id="ARBA00004141"/>
    </source>
</evidence>
<dbReference type="Proteomes" id="UP000494205">
    <property type="component" value="Unassembled WGS sequence"/>
</dbReference>
<evidence type="ECO:0000313" key="8">
    <source>
        <dbReference type="EMBL" id="CAB3728093.1"/>
    </source>
</evidence>
<dbReference type="PANTHER" id="PTHR43495">
    <property type="entry name" value="GABA PERMEASE"/>
    <property type="match status" value="1"/>
</dbReference>
<evidence type="ECO:0000256" key="4">
    <source>
        <dbReference type="ARBA" id="ARBA00022989"/>
    </source>
</evidence>
<name>A0A2N7WBM9_9BURK</name>
<sequence length="466" mass="49949">MSPGNFDSIAARESDLEKRLTPRQLTMIAIGSAIGTGLFLGSGAAIQMAGPSVIVSYAIGALVALLLMGCLAEMVIAHPTTGSFGAYAEHYLGARIGFLVRYTYWVSVVLVIGAEVTAISVYMQYWFPVTPAWVWITGFSALLIVVNASSVNIFGTAEYWFATVKVAAIIGFIVIGGLTVWQAPTGGAVGLGNYFANEGFFPKGFAGTWYAVVIAIFSFIGIEFIAVAAGEAKQPQEAARTAFKSAVLRLFLFYIVTIALTVAIVPWQRAGTGESPFVLVMQLLGIPFGASVMNFVVVTAALSAMNAQLYVATRMIFSLSRSGQAPAFLGIIGRNGVPSRALLFSTFGVAFAAVCSVIIPGDSFLLVMSIAMFGALFAWFMIFVTHYRFRRVAERNGTHLTFRIWGFPFLTITGGVLMFAVLATTLVLPAFRMTLLTGIPLLVVLSVVYQFVKGRTNARLIGKEAL</sequence>
<dbReference type="GO" id="GO:0016020">
    <property type="term" value="C:membrane"/>
    <property type="evidence" value="ECO:0007669"/>
    <property type="project" value="UniProtKB-SubCell"/>
</dbReference>
<dbReference type="EMBL" id="CADIJZ010000025">
    <property type="protein sequence ID" value="CAB3728093.1"/>
    <property type="molecule type" value="Genomic_DNA"/>
</dbReference>
<dbReference type="InterPro" id="IPR004840">
    <property type="entry name" value="Amino_acid_permease_CS"/>
</dbReference>
<keyword evidence="4 6" id="KW-1133">Transmembrane helix</keyword>
<protein>
    <submittedName>
        <fullName evidence="9">Amino acid permease</fullName>
    </submittedName>
    <submittedName>
        <fullName evidence="8">Amino-acid permease RocC</fullName>
    </submittedName>
</protein>
<dbReference type="Pfam" id="PF00324">
    <property type="entry name" value="AA_permease"/>
    <property type="match status" value="1"/>
</dbReference>
<feature type="transmembrane region" description="Helical" evidence="6">
    <location>
        <begin position="279"/>
        <end position="305"/>
    </location>
</feature>
<feature type="transmembrane region" description="Helical" evidence="6">
    <location>
        <begin position="341"/>
        <end position="359"/>
    </location>
</feature>
<dbReference type="InterPro" id="IPR004841">
    <property type="entry name" value="AA-permease/SLC12A_dom"/>
</dbReference>
<evidence type="ECO:0000313" key="11">
    <source>
        <dbReference type="Proteomes" id="UP000494205"/>
    </source>
</evidence>
<feature type="transmembrane region" description="Helical" evidence="6">
    <location>
        <begin position="405"/>
        <end position="427"/>
    </location>
</feature>
<evidence type="ECO:0000259" key="7">
    <source>
        <dbReference type="Pfam" id="PF00324"/>
    </source>
</evidence>
<keyword evidence="5 6" id="KW-0472">Membrane</keyword>
<reference evidence="8 11" key="2">
    <citation type="submission" date="2020-04" db="EMBL/GenBank/DDBJ databases">
        <authorList>
            <person name="De Canck E."/>
        </authorList>
    </citation>
    <scope>NUCLEOTIDE SEQUENCE [LARGE SCALE GENOMIC DNA]</scope>
    <source>
        <strain evidence="8 11">LMG 27174</strain>
    </source>
</reference>
<dbReference type="Gene3D" id="1.20.1740.10">
    <property type="entry name" value="Amino acid/polyamine transporter I"/>
    <property type="match status" value="1"/>
</dbReference>
<feature type="transmembrane region" description="Helical" evidence="6">
    <location>
        <begin position="247"/>
        <end position="267"/>
    </location>
</feature>
<comment type="subcellular location">
    <subcellularLocation>
        <location evidence="1">Membrane</location>
        <topology evidence="1">Multi-pass membrane protein</topology>
    </subcellularLocation>
</comment>
<feature type="transmembrane region" description="Helical" evidence="6">
    <location>
        <begin position="25"/>
        <end position="48"/>
    </location>
</feature>
<evidence type="ECO:0000313" key="9">
    <source>
        <dbReference type="EMBL" id="PMS26810.1"/>
    </source>
</evidence>
<dbReference type="OrthoDB" id="5442866at2"/>
<evidence type="ECO:0000256" key="5">
    <source>
        <dbReference type="ARBA" id="ARBA00023136"/>
    </source>
</evidence>
<proteinExistence type="predicted"/>
<feature type="transmembrane region" description="Helical" evidence="6">
    <location>
        <begin position="166"/>
        <end position="184"/>
    </location>
</feature>
<keyword evidence="2" id="KW-0813">Transport</keyword>
<keyword evidence="10" id="KW-1185">Reference proteome</keyword>
<evidence type="ECO:0000256" key="3">
    <source>
        <dbReference type="ARBA" id="ARBA00022692"/>
    </source>
</evidence>
<dbReference type="FunFam" id="1.20.1740.10:FF:000001">
    <property type="entry name" value="Amino acid permease"/>
    <property type="match status" value="1"/>
</dbReference>
<feature type="transmembrane region" description="Helical" evidence="6">
    <location>
        <begin position="365"/>
        <end position="384"/>
    </location>
</feature>